<dbReference type="PANTHER" id="PTHR21569:SF1">
    <property type="entry name" value="SMALL RIBOSOMAL SUBUNIT PROTEIN US9M"/>
    <property type="match status" value="1"/>
</dbReference>
<dbReference type="GO" id="GO:0005737">
    <property type="term" value="C:cytoplasm"/>
    <property type="evidence" value="ECO:0007669"/>
    <property type="project" value="UniProtKB-ARBA"/>
</dbReference>
<organism evidence="7 8">
    <name type="scientific">Candidatus Woesebacteria bacterium RIFOXYA1_FULL_43_9</name>
    <dbReference type="NCBI Taxonomy" id="1802534"/>
    <lineage>
        <taxon>Bacteria</taxon>
        <taxon>Candidatus Woeseibacteriota</taxon>
    </lineage>
</organism>
<feature type="region of interest" description="Disordered" evidence="6">
    <location>
        <begin position="112"/>
        <end position="132"/>
    </location>
</feature>
<dbReference type="InterPro" id="IPR020574">
    <property type="entry name" value="Ribosomal_uS9_CS"/>
</dbReference>
<dbReference type="GO" id="GO:0003723">
    <property type="term" value="F:RNA binding"/>
    <property type="evidence" value="ECO:0007669"/>
    <property type="project" value="TreeGrafter"/>
</dbReference>
<dbReference type="PANTHER" id="PTHR21569">
    <property type="entry name" value="RIBOSOMAL PROTEIN S9"/>
    <property type="match status" value="1"/>
</dbReference>
<dbReference type="EMBL" id="MGHU01000046">
    <property type="protein sequence ID" value="OGM76659.1"/>
    <property type="molecule type" value="Genomic_DNA"/>
</dbReference>
<accession>A0A1F8CL94</accession>
<protein>
    <recommendedName>
        <fullName evidence="5">30S ribosomal protein S9</fullName>
    </recommendedName>
</protein>
<dbReference type="InterPro" id="IPR020568">
    <property type="entry name" value="Ribosomal_Su5_D2-typ_SF"/>
</dbReference>
<dbReference type="GO" id="GO:0006412">
    <property type="term" value="P:translation"/>
    <property type="evidence" value="ECO:0007669"/>
    <property type="project" value="InterPro"/>
</dbReference>
<feature type="compositionally biased region" description="Basic residues" evidence="6">
    <location>
        <begin position="122"/>
        <end position="132"/>
    </location>
</feature>
<dbReference type="InterPro" id="IPR000754">
    <property type="entry name" value="Ribosomal_uS9"/>
</dbReference>
<evidence type="ECO:0000313" key="7">
    <source>
        <dbReference type="EMBL" id="OGM76659.1"/>
    </source>
</evidence>
<dbReference type="Pfam" id="PF00380">
    <property type="entry name" value="Ribosomal_S9"/>
    <property type="match status" value="1"/>
</dbReference>
<evidence type="ECO:0000256" key="3">
    <source>
        <dbReference type="ARBA" id="ARBA00023274"/>
    </source>
</evidence>
<proteinExistence type="inferred from homology"/>
<evidence type="ECO:0000256" key="1">
    <source>
        <dbReference type="ARBA" id="ARBA00005251"/>
    </source>
</evidence>
<dbReference type="InterPro" id="IPR023035">
    <property type="entry name" value="Ribosomal_uS9_bac/plastid"/>
</dbReference>
<evidence type="ECO:0000256" key="5">
    <source>
        <dbReference type="RuleBase" id="RU003816"/>
    </source>
</evidence>
<keyword evidence="3 4" id="KW-0687">Ribonucleoprotein</keyword>
<dbReference type="AlphaFoldDB" id="A0A1F8CL94"/>
<evidence type="ECO:0000256" key="4">
    <source>
        <dbReference type="RuleBase" id="RU003815"/>
    </source>
</evidence>
<reference evidence="7 8" key="1">
    <citation type="journal article" date="2016" name="Nat. Commun.">
        <title>Thousands of microbial genomes shed light on interconnected biogeochemical processes in an aquifer system.</title>
        <authorList>
            <person name="Anantharaman K."/>
            <person name="Brown C.T."/>
            <person name="Hug L.A."/>
            <person name="Sharon I."/>
            <person name="Castelle C.J."/>
            <person name="Probst A.J."/>
            <person name="Thomas B.C."/>
            <person name="Singh A."/>
            <person name="Wilkins M.J."/>
            <person name="Karaoz U."/>
            <person name="Brodie E.L."/>
            <person name="Williams K.H."/>
            <person name="Hubbard S.S."/>
            <person name="Banfield J.F."/>
        </authorList>
    </citation>
    <scope>NUCLEOTIDE SEQUENCE [LARGE SCALE GENOMIC DNA]</scope>
</reference>
<comment type="similarity">
    <text evidence="1 4">Belongs to the universal ribosomal protein uS9 family.</text>
</comment>
<dbReference type="GO" id="GO:0015935">
    <property type="term" value="C:small ribosomal subunit"/>
    <property type="evidence" value="ECO:0007669"/>
    <property type="project" value="TreeGrafter"/>
</dbReference>
<dbReference type="GO" id="GO:0003735">
    <property type="term" value="F:structural constituent of ribosome"/>
    <property type="evidence" value="ECO:0007669"/>
    <property type="project" value="InterPro"/>
</dbReference>
<dbReference type="InterPro" id="IPR014721">
    <property type="entry name" value="Ribsml_uS5_D2-typ_fold_subgr"/>
</dbReference>
<sequence length="132" mass="14918">MKKVNYVYAIGRRRESSARVRLYTGKGESTVNGKLIDAYFPGRVVEEKYLMPFRVCEVTGKYYITVKVIGGGKMGQLDSMVLGTARALSRVKADFRTALKKAGLLTRDPRIRQRRMVGTGGKSRRQKQSPKR</sequence>
<dbReference type="Gene3D" id="3.30.230.10">
    <property type="match status" value="1"/>
</dbReference>
<name>A0A1F8CL94_9BACT</name>
<gene>
    <name evidence="7" type="ORF">A2188_00975</name>
</gene>
<evidence type="ECO:0000256" key="2">
    <source>
        <dbReference type="ARBA" id="ARBA00022980"/>
    </source>
</evidence>
<dbReference type="NCBIfam" id="NF001099">
    <property type="entry name" value="PRK00132.1"/>
    <property type="match status" value="1"/>
</dbReference>
<keyword evidence="2 4" id="KW-0689">Ribosomal protein</keyword>
<dbReference type="SUPFAM" id="SSF54211">
    <property type="entry name" value="Ribosomal protein S5 domain 2-like"/>
    <property type="match status" value="1"/>
</dbReference>
<dbReference type="Proteomes" id="UP000179241">
    <property type="component" value="Unassembled WGS sequence"/>
</dbReference>
<dbReference type="PROSITE" id="PS00360">
    <property type="entry name" value="RIBOSOMAL_S9"/>
    <property type="match status" value="1"/>
</dbReference>
<evidence type="ECO:0000256" key="6">
    <source>
        <dbReference type="SAM" id="MobiDB-lite"/>
    </source>
</evidence>
<comment type="caution">
    <text evidence="7">The sequence shown here is derived from an EMBL/GenBank/DDBJ whole genome shotgun (WGS) entry which is preliminary data.</text>
</comment>
<evidence type="ECO:0000313" key="8">
    <source>
        <dbReference type="Proteomes" id="UP000179241"/>
    </source>
</evidence>